<dbReference type="OrthoDB" id="9789398at2"/>
<accession>A0A429YUA5</accession>
<dbReference type="PRINTS" id="PR00081">
    <property type="entry name" value="GDHRDH"/>
</dbReference>
<dbReference type="GO" id="GO:0032787">
    <property type="term" value="P:monocarboxylic acid metabolic process"/>
    <property type="evidence" value="ECO:0007669"/>
    <property type="project" value="UniProtKB-ARBA"/>
</dbReference>
<dbReference type="RefSeq" id="WP_126701303.1">
    <property type="nucleotide sequence ID" value="NZ_RWKW01000069.1"/>
</dbReference>
<dbReference type="Pfam" id="PF13561">
    <property type="entry name" value="adh_short_C2"/>
    <property type="match status" value="1"/>
</dbReference>
<protein>
    <submittedName>
        <fullName evidence="2">SDR family oxidoreductase</fullName>
    </submittedName>
</protein>
<dbReference type="InterPro" id="IPR050259">
    <property type="entry name" value="SDR"/>
</dbReference>
<gene>
    <name evidence="2" type="ORF">EJC49_17910</name>
</gene>
<dbReference type="CDD" id="cd05233">
    <property type="entry name" value="SDR_c"/>
    <property type="match status" value="1"/>
</dbReference>
<dbReference type="Gene3D" id="3.40.50.720">
    <property type="entry name" value="NAD(P)-binding Rossmann-like Domain"/>
    <property type="match status" value="1"/>
</dbReference>
<evidence type="ECO:0000256" key="1">
    <source>
        <dbReference type="ARBA" id="ARBA00006484"/>
    </source>
</evidence>
<comment type="caution">
    <text evidence="2">The sequence shown here is derived from an EMBL/GenBank/DDBJ whole genome shotgun (WGS) entry which is preliminary data.</text>
</comment>
<dbReference type="EMBL" id="RWKW01000069">
    <property type="protein sequence ID" value="RST85053.1"/>
    <property type="molecule type" value="Genomic_DNA"/>
</dbReference>
<evidence type="ECO:0000313" key="3">
    <source>
        <dbReference type="Proteomes" id="UP000278398"/>
    </source>
</evidence>
<reference evidence="2 3" key="1">
    <citation type="submission" date="2018-12" db="EMBL/GenBank/DDBJ databases">
        <title>Mesorhizobium carbonis sp. nov., isolated from coal mine water.</title>
        <authorList>
            <person name="Xin W."/>
            <person name="Xu Z."/>
            <person name="Xiang F."/>
            <person name="Zhang J."/>
            <person name="Xi L."/>
            <person name="Liu J."/>
        </authorList>
    </citation>
    <scope>NUCLEOTIDE SEQUENCE [LARGE SCALE GENOMIC DNA]</scope>
    <source>
        <strain evidence="2 3">B2.3</strain>
    </source>
</reference>
<comment type="similarity">
    <text evidence="1">Belongs to the short-chain dehydrogenases/reductases (SDR) family.</text>
</comment>
<dbReference type="AlphaFoldDB" id="A0A429YUA5"/>
<dbReference type="PROSITE" id="PS00061">
    <property type="entry name" value="ADH_SHORT"/>
    <property type="match status" value="1"/>
</dbReference>
<dbReference type="PANTHER" id="PTHR42879:SF2">
    <property type="entry name" value="3-OXOACYL-[ACYL-CARRIER-PROTEIN] REDUCTASE FABG"/>
    <property type="match status" value="1"/>
</dbReference>
<name>A0A429YUA5_9HYPH</name>
<dbReference type="InterPro" id="IPR036291">
    <property type="entry name" value="NAD(P)-bd_dom_sf"/>
</dbReference>
<dbReference type="Proteomes" id="UP000278398">
    <property type="component" value="Unassembled WGS sequence"/>
</dbReference>
<organism evidence="2 3">
    <name type="scientific">Aquibium carbonis</name>
    <dbReference type="NCBI Taxonomy" id="2495581"/>
    <lineage>
        <taxon>Bacteria</taxon>
        <taxon>Pseudomonadati</taxon>
        <taxon>Pseudomonadota</taxon>
        <taxon>Alphaproteobacteria</taxon>
        <taxon>Hyphomicrobiales</taxon>
        <taxon>Phyllobacteriaceae</taxon>
        <taxon>Aquibium</taxon>
    </lineage>
</organism>
<dbReference type="InterPro" id="IPR020904">
    <property type="entry name" value="Sc_DH/Rdtase_CS"/>
</dbReference>
<dbReference type="PRINTS" id="PR00080">
    <property type="entry name" value="SDRFAMILY"/>
</dbReference>
<sequence>MSGRLSGRTALVTGAAQGIGKAIAARLAADGAKVIVSDMNGEGATAAAAEIGKGAFAITADVTDPEAVAAMLAEIDGKTGGVDILVNNASIVPFVAWDDVDLAHWRKIIDVNLTGTFIVTRAATDQMRARNKAGRVISIASNAFFAGTPNMAAYVAAKGGVVGFTRALATEMGKYGITANALAPGLVESDGVKVSPPNDSFDFVEMLQAVKGKGQPEHIADVVAFLASDDARWITGQTINVDAGMVRY</sequence>
<dbReference type="InterPro" id="IPR002347">
    <property type="entry name" value="SDR_fam"/>
</dbReference>
<evidence type="ECO:0000313" key="2">
    <source>
        <dbReference type="EMBL" id="RST85053.1"/>
    </source>
</evidence>
<proteinExistence type="inferred from homology"/>
<dbReference type="PANTHER" id="PTHR42879">
    <property type="entry name" value="3-OXOACYL-(ACYL-CARRIER-PROTEIN) REDUCTASE"/>
    <property type="match status" value="1"/>
</dbReference>
<dbReference type="SUPFAM" id="SSF51735">
    <property type="entry name" value="NAD(P)-binding Rossmann-fold domains"/>
    <property type="match status" value="1"/>
</dbReference>
<keyword evidence="3" id="KW-1185">Reference proteome</keyword>
<dbReference type="FunFam" id="3.40.50.720:FF:000084">
    <property type="entry name" value="Short-chain dehydrogenase reductase"/>
    <property type="match status" value="1"/>
</dbReference>